<gene>
    <name evidence="1" type="ORF">MHA02_30390</name>
</gene>
<keyword evidence="2" id="KW-1185">Reference proteome</keyword>
<dbReference type="OrthoDB" id="8101160at2"/>
<accession>A0A512ISG1</accession>
<protein>
    <recommendedName>
        <fullName evidence="3">Phage gp6-like head-tail connector protein</fullName>
    </recommendedName>
</protein>
<sequence>MADPTPPAIEPGPADLTTLAVAYGYLGIPAGTDDVGLQLAISAVSERIATWCSRSFVLTEHTETYDGSGNPRLLMRNFPITAIASLEIEGRPVSARSNPHGPGYVHDGRRTLDVYGYTFPRGRQNVSVTYTAGYARIPADLVMACLDWLKTGYLAQDRPADLVARKAGDHEERFAALGGVVRMGGKSIPMPPSVYAVLSQYQDTLPA</sequence>
<comment type="caution">
    <text evidence="1">The sequence shown here is derived from an EMBL/GenBank/DDBJ whole genome shotgun (WGS) entry which is preliminary data.</text>
</comment>
<evidence type="ECO:0000313" key="1">
    <source>
        <dbReference type="EMBL" id="GEP00652.1"/>
    </source>
</evidence>
<dbReference type="AlphaFoldDB" id="A0A512ISG1"/>
<proteinExistence type="predicted"/>
<evidence type="ECO:0008006" key="3">
    <source>
        <dbReference type="Google" id="ProtNLM"/>
    </source>
</evidence>
<evidence type="ECO:0000313" key="2">
    <source>
        <dbReference type="Proteomes" id="UP000321258"/>
    </source>
</evidence>
<name>A0A512ISG1_9HYPH</name>
<organism evidence="1 2">
    <name type="scientific">Methylobacterium haplocladii</name>
    <dbReference type="NCBI Taxonomy" id="1176176"/>
    <lineage>
        <taxon>Bacteria</taxon>
        <taxon>Pseudomonadati</taxon>
        <taxon>Pseudomonadota</taxon>
        <taxon>Alphaproteobacteria</taxon>
        <taxon>Hyphomicrobiales</taxon>
        <taxon>Methylobacteriaceae</taxon>
        <taxon>Methylobacterium</taxon>
    </lineage>
</organism>
<reference evidence="1 2" key="1">
    <citation type="submission" date="2019-07" db="EMBL/GenBank/DDBJ databases">
        <title>Whole genome shotgun sequence of Methylobacterium haplocladii NBRC 107714.</title>
        <authorList>
            <person name="Hosoyama A."/>
            <person name="Uohara A."/>
            <person name="Ohji S."/>
            <person name="Ichikawa N."/>
        </authorList>
    </citation>
    <scope>NUCLEOTIDE SEQUENCE [LARGE SCALE GENOMIC DNA]</scope>
    <source>
        <strain evidence="1 2">NBRC 107714</strain>
    </source>
</reference>
<dbReference type="RefSeq" id="WP_147080113.1">
    <property type="nucleotide sequence ID" value="NZ_BJZT01000032.1"/>
</dbReference>
<dbReference type="Proteomes" id="UP000321258">
    <property type="component" value="Unassembled WGS sequence"/>
</dbReference>
<dbReference type="EMBL" id="BJZT01000032">
    <property type="protein sequence ID" value="GEP00652.1"/>
    <property type="molecule type" value="Genomic_DNA"/>
</dbReference>